<organism evidence="2">
    <name type="scientific">Solanum demissum</name>
    <name type="common">Wild potato</name>
    <dbReference type="NCBI Taxonomy" id="50514"/>
    <lineage>
        <taxon>Eukaryota</taxon>
        <taxon>Viridiplantae</taxon>
        <taxon>Streptophyta</taxon>
        <taxon>Embryophyta</taxon>
        <taxon>Tracheophyta</taxon>
        <taxon>Spermatophyta</taxon>
        <taxon>Magnoliopsida</taxon>
        <taxon>eudicotyledons</taxon>
        <taxon>Gunneridae</taxon>
        <taxon>Pentapetalae</taxon>
        <taxon>asterids</taxon>
        <taxon>lamiids</taxon>
        <taxon>Solanales</taxon>
        <taxon>Solanaceae</taxon>
        <taxon>Solanoideae</taxon>
        <taxon>Solaneae</taxon>
        <taxon>Solanum</taxon>
    </lineage>
</organism>
<feature type="region of interest" description="Disordered" evidence="1">
    <location>
        <begin position="44"/>
        <end position="63"/>
    </location>
</feature>
<proteinExistence type="predicted"/>
<dbReference type="EMBL" id="AC150162">
    <property type="protein sequence ID" value="ABI34363.1"/>
    <property type="molecule type" value="Genomic_DNA"/>
</dbReference>
<reference evidence="2" key="1">
    <citation type="submission" date="2004-07" db="EMBL/GenBank/DDBJ databases">
        <authorList>
            <person name="Buell R."/>
            <person name="Liu J."/>
            <person name="Childs K."/>
            <person name="Zaborsky J."/>
            <person name="Tallon L."/>
            <person name="Wirtz U."/>
            <person name="Wei F."/>
            <person name="Kuang H."/>
            <person name="Zhang P."/>
            <person name="Marano M."/>
            <person name="Baker B."/>
        </authorList>
    </citation>
    <scope>NUCLEOTIDE SEQUENCE</scope>
</reference>
<name>Q0KIM2_SOLDE</name>
<sequence length="105" mass="11640">MGSGLLENFLPIQPKTSVNTKSGLTFNLPTNDVFAPRKCSRDSLNDHFTPSNPSFSTPQKPSNGLSQIPSFVDDMFCQSFNSINWISTPSFLIILRNKKRKSGSD</sequence>
<evidence type="ECO:0000256" key="1">
    <source>
        <dbReference type="SAM" id="MobiDB-lite"/>
    </source>
</evidence>
<dbReference type="AlphaFoldDB" id="Q0KIM2"/>
<evidence type="ECO:0000313" key="2">
    <source>
        <dbReference type="EMBL" id="ABI34363.1"/>
    </source>
</evidence>
<gene>
    <name evidence="2" type="ORF">SDM1_49t00017</name>
</gene>
<feature type="compositionally biased region" description="Polar residues" evidence="1">
    <location>
        <begin position="46"/>
        <end position="63"/>
    </location>
</feature>
<protein>
    <submittedName>
        <fullName evidence="2">Uncharacterized protein</fullName>
    </submittedName>
</protein>
<accession>Q0KIM2</accession>
<reference evidence="2" key="2">
    <citation type="submission" date="2006-08" db="EMBL/GenBank/DDBJ databases">
        <authorList>
            <person name="Childs K."/>
        </authorList>
    </citation>
    <scope>NUCLEOTIDE SEQUENCE</scope>
</reference>